<evidence type="ECO:0000256" key="1">
    <source>
        <dbReference type="ARBA" id="ARBA00004141"/>
    </source>
</evidence>
<keyword evidence="7 10" id="KW-0472">Membrane</keyword>
<keyword evidence="2" id="KW-0813">Transport</keyword>
<dbReference type="GO" id="GO:0008381">
    <property type="term" value="F:mechanosensitive monoatomic ion channel activity"/>
    <property type="evidence" value="ECO:0007669"/>
    <property type="project" value="InterPro"/>
</dbReference>
<evidence type="ECO:0000256" key="3">
    <source>
        <dbReference type="ARBA" id="ARBA00022475"/>
    </source>
</evidence>
<comment type="subcellular location">
    <subcellularLocation>
        <location evidence="1">Membrane</location>
        <topology evidence="1">Multi-pass membrane protein</topology>
    </subcellularLocation>
</comment>
<dbReference type="InterPro" id="IPR037673">
    <property type="entry name" value="MSC/AndL"/>
</dbReference>
<dbReference type="InterPro" id="IPR001185">
    <property type="entry name" value="MS_channel"/>
</dbReference>
<keyword evidence="3" id="KW-1003">Cell membrane</keyword>
<dbReference type="GO" id="GO:0016020">
    <property type="term" value="C:membrane"/>
    <property type="evidence" value="ECO:0007669"/>
    <property type="project" value="UniProtKB-SubCell"/>
</dbReference>
<keyword evidence="4 10" id="KW-0812">Transmembrane</keyword>
<keyword evidence="12" id="KW-1185">Reference proteome</keyword>
<evidence type="ECO:0000256" key="7">
    <source>
        <dbReference type="ARBA" id="ARBA00023136"/>
    </source>
</evidence>
<dbReference type="Pfam" id="PF01741">
    <property type="entry name" value="MscL"/>
    <property type="match status" value="1"/>
</dbReference>
<feature type="transmembrane region" description="Helical" evidence="10">
    <location>
        <begin position="20"/>
        <end position="43"/>
    </location>
</feature>
<feature type="non-terminal residue" evidence="11">
    <location>
        <position position="1"/>
    </location>
</feature>
<comment type="caution">
    <text evidence="11">The sequence shown here is derived from an EMBL/GenBank/DDBJ whole genome shotgun (WGS) entry which is preliminary data.</text>
</comment>
<evidence type="ECO:0000256" key="5">
    <source>
        <dbReference type="ARBA" id="ARBA00022989"/>
    </source>
</evidence>
<evidence type="ECO:0000256" key="2">
    <source>
        <dbReference type="ARBA" id="ARBA00022448"/>
    </source>
</evidence>
<keyword evidence="6" id="KW-0406">Ion transport</keyword>
<reference evidence="11" key="1">
    <citation type="submission" date="2021-02" db="EMBL/GenBank/DDBJ databases">
        <authorList>
            <person name="Nowell W R."/>
        </authorList>
    </citation>
    <scope>NUCLEOTIDE SEQUENCE</scope>
</reference>
<dbReference type="PANTHER" id="PTHR30266:SF2">
    <property type="entry name" value="LARGE-CONDUCTANCE MECHANOSENSITIVE CHANNEL"/>
    <property type="match status" value="1"/>
</dbReference>
<evidence type="ECO:0000256" key="6">
    <source>
        <dbReference type="ARBA" id="ARBA00023065"/>
    </source>
</evidence>
<gene>
    <name evidence="11" type="ORF">UJA718_LOCUS26667</name>
</gene>
<dbReference type="Gene3D" id="1.10.1200.120">
    <property type="entry name" value="Large-conductance mechanosensitive channel, MscL, domain 1"/>
    <property type="match status" value="1"/>
</dbReference>
<protein>
    <submittedName>
        <fullName evidence="11">Uncharacterized protein</fullName>
    </submittedName>
</protein>
<dbReference type="PANTHER" id="PTHR30266">
    <property type="entry name" value="MECHANOSENSITIVE CHANNEL MSCL"/>
    <property type="match status" value="1"/>
</dbReference>
<organism evidence="11 12">
    <name type="scientific">Rotaria socialis</name>
    <dbReference type="NCBI Taxonomy" id="392032"/>
    <lineage>
        <taxon>Eukaryota</taxon>
        <taxon>Metazoa</taxon>
        <taxon>Spiralia</taxon>
        <taxon>Gnathifera</taxon>
        <taxon>Rotifera</taxon>
        <taxon>Eurotatoria</taxon>
        <taxon>Bdelloidea</taxon>
        <taxon>Philodinida</taxon>
        <taxon>Philodinidae</taxon>
        <taxon>Rotaria</taxon>
    </lineage>
</organism>
<evidence type="ECO:0000313" key="11">
    <source>
        <dbReference type="EMBL" id="CAF4506044.1"/>
    </source>
</evidence>
<evidence type="ECO:0000256" key="4">
    <source>
        <dbReference type="ARBA" id="ARBA00022692"/>
    </source>
</evidence>
<dbReference type="Proteomes" id="UP000663873">
    <property type="component" value="Unassembled WGS sequence"/>
</dbReference>
<dbReference type="EMBL" id="CAJOBP010007034">
    <property type="protein sequence ID" value="CAF4506044.1"/>
    <property type="molecule type" value="Genomic_DNA"/>
</dbReference>
<proteinExistence type="predicted"/>
<name>A0A820VWY8_9BILA</name>
<accession>A0A820VWY8</accession>
<dbReference type="InterPro" id="IPR036019">
    <property type="entry name" value="MscL_channel"/>
</dbReference>
<dbReference type="NCBIfam" id="TIGR00220">
    <property type="entry name" value="mscL"/>
    <property type="match status" value="1"/>
</dbReference>
<keyword evidence="5 10" id="KW-1133">Transmembrane helix</keyword>
<evidence type="ECO:0000256" key="10">
    <source>
        <dbReference type="SAM" id="Phobius"/>
    </source>
</evidence>
<sequence length="153" mass="17437">IKMGGCCGSARLFCKDFRAFVFQLRVIDIAVAYVIGGTFSTVVESLVDDILLPPFGFLFGDTAFSNLTIKMHNFDYPNNPPVVIRYGEFIESLIYLLFTSFALFCIVILVIRLRNGHKKKNDEDNDQMQEFREQIKVLTEIRDLLGTKVDPKT</sequence>
<evidence type="ECO:0000256" key="9">
    <source>
        <dbReference type="SAM" id="Coils"/>
    </source>
</evidence>
<evidence type="ECO:0000313" key="12">
    <source>
        <dbReference type="Proteomes" id="UP000663873"/>
    </source>
</evidence>
<dbReference type="SUPFAM" id="SSF81330">
    <property type="entry name" value="Gated mechanosensitive channel"/>
    <property type="match status" value="1"/>
</dbReference>
<feature type="transmembrane region" description="Helical" evidence="10">
    <location>
        <begin position="89"/>
        <end position="111"/>
    </location>
</feature>
<keyword evidence="9" id="KW-0175">Coiled coil</keyword>
<feature type="coiled-coil region" evidence="9">
    <location>
        <begin position="114"/>
        <end position="141"/>
    </location>
</feature>
<keyword evidence="8" id="KW-0407">Ion channel</keyword>
<evidence type="ECO:0000256" key="8">
    <source>
        <dbReference type="ARBA" id="ARBA00023303"/>
    </source>
</evidence>
<dbReference type="AlphaFoldDB" id="A0A820VWY8"/>